<evidence type="ECO:0000256" key="10">
    <source>
        <dbReference type="ARBA" id="ARBA00023172"/>
    </source>
</evidence>
<accession>A0A4Q2EIY9</accession>
<comment type="cofactor">
    <cofactor evidence="13">
        <name>Mg(2+)</name>
        <dbReference type="ChEBI" id="CHEBI:18420"/>
    </cofactor>
    <text evidence="13">Binds 2 Mg(2+) ion per subunit.</text>
</comment>
<dbReference type="InterPro" id="IPR002176">
    <property type="entry name" value="X-over_junc_endoDNase_RuvC"/>
</dbReference>
<keyword evidence="2 13" id="KW-0963">Cytoplasm</keyword>
<keyword evidence="5 13" id="KW-0255">Endonuclease</keyword>
<evidence type="ECO:0000256" key="2">
    <source>
        <dbReference type="ARBA" id="ARBA00022490"/>
    </source>
</evidence>
<sequence>MRVLGIDPGLTRCGVGVIEGDPGRPPALLLADVVRTPADAETGQRLAALERSLVQYVAEYRPDAIAVERVFARRDVSTIIGTAQASGVVLLVGTRAGLQVAQHTPSEVKAAITGSGRADKAQVGQMVMRILKLDAPPKPADAADAVALAVCHLWRAPAIARIQQAQVRRELVQAQAMARARAANRRKLA</sequence>
<keyword evidence="6 13" id="KW-0227">DNA damage</keyword>
<comment type="catalytic activity">
    <reaction evidence="12 13">
        <text>Endonucleolytic cleavage at a junction such as a reciprocal single-stranded crossover between two homologous DNA duplexes (Holliday junction).</text>
        <dbReference type="EC" id="3.1.21.10"/>
    </reaction>
</comment>
<name>A0A4Q2EIY9_9ACTN</name>
<comment type="subunit">
    <text evidence="13">Homodimer which binds Holliday junction (HJ) DNA. The HJ becomes 2-fold symmetrical on binding to RuvC with unstacked arms; it has a different conformation from HJ DNA in complex with RuvA. In the full resolvosome a probable DNA-RuvA(4)-RuvB(12)-RuvC(2) complex forms which resolves the HJ.</text>
</comment>
<feature type="binding site" evidence="13">
    <location>
        <position position="7"/>
    </location>
    <ligand>
        <name>Mg(2+)</name>
        <dbReference type="ChEBI" id="CHEBI:18420"/>
        <label>1</label>
    </ligand>
</feature>
<proteinExistence type="inferred from homology"/>
<evidence type="ECO:0000256" key="6">
    <source>
        <dbReference type="ARBA" id="ARBA00022763"/>
    </source>
</evidence>
<dbReference type="GO" id="GO:0006310">
    <property type="term" value="P:DNA recombination"/>
    <property type="evidence" value="ECO:0007669"/>
    <property type="project" value="UniProtKB-UniRule"/>
</dbReference>
<dbReference type="InterPro" id="IPR020563">
    <property type="entry name" value="X-over_junc_endoDNase_Mg_BS"/>
</dbReference>
<dbReference type="EMBL" id="PPCV01000001">
    <property type="protein sequence ID" value="RXW33570.1"/>
    <property type="molecule type" value="Genomic_DNA"/>
</dbReference>
<evidence type="ECO:0000256" key="9">
    <source>
        <dbReference type="ARBA" id="ARBA00023125"/>
    </source>
</evidence>
<feature type="active site" evidence="13">
    <location>
        <position position="68"/>
    </location>
</feature>
<evidence type="ECO:0000313" key="14">
    <source>
        <dbReference type="EMBL" id="RXW33570.1"/>
    </source>
</evidence>
<evidence type="ECO:0000256" key="5">
    <source>
        <dbReference type="ARBA" id="ARBA00022759"/>
    </source>
</evidence>
<dbReference type="PANTHER" id="PTHR30194">
    <property type="entry name" value="CROSSOVER JUNCTION ENDODEOXYRIBONUCLEASE RUVC"/>
    <property type="match status" value="1"/>
</dbReference>
<evidence type="ECO:0000256" key="7">
    <source>
        <dbReference type="ARBA" id="ARBA00022801"/>
    </source>
</evidence>
<dbReference type="GO" id="GO:0006281">
    <property type="term" value="P:DNA repair"/>
    <property type="evidence" value="ECO:0007669"/>
    <property type="project" value="UniProtKB-UniRule"/>
</dbReference>
<keyword evidence="4 13" id="KW-0479">Metal-binding</keyword>
<feature type="binding site" evidence="13">
    <location>
        <position position="141"/>
    </location>
    <ligand>
        <name>Mg(2+)</name>
        <dbReference type="ChEBI" id="CHEBI:18420"/>
        <label>1</label>
    </ligand>
</feature>
<dbReference type="InterPro" id="IPR012337">
    <property type="entry name" value="RNaseH-like_sf"/>
</dbReference>
<keyword evidence="15" id="KW-1185">Reference proteome</keyword>
<feature type="active site" evidence="13">
    <location>
        <position position="141"/>
    </location>
</feature>
<dbReference type="CDD" id="cd16962">
    <property type="entry name" value="RuvC"/>
    <property type="match status" value="1"/>
</dbReference>
<comment type="subcellular location">
    <subcellularLocation>
        <location evidence="13">Cytoplasm</location>
    </subcellularLocation>
</comment>
<dbReference type="Gene3D" id="3.30.420.10">
    <property type="entry name" value="Ribonuclease H-like superfamily/Ribonuclease H"/>
    <property type="match status" value="1"/>
</dbReference>
<keyword evidence="9 13" id="KW-0238">DNA-binding</keyword>
<dbReference type="HAMAP" id="MF_00034">
    <property type="entry name" value="RuvC"/>
    <property type="match status" value="1"/>
</dbReference>
<dbReference type="PROSITE" id="PS01321">
    <property type="entry name" value="RUVC"/>
    <property type="match status" value="1"/>
</dbReference>
<dbReference type="InterPro" id="IPR036397">
    <property type="entry name" value="RNaseH_sf"/>
</dbReference>
<dbReference type="EC" id="3.1.21.10" evidence="13"/>
<evidence type="ECO:0000256" key="8">
    <source>
        <dbReference type="ARBA" id="ARBA00022842"/>
    </source>
</evidence>
<evidence type="ECO:0000313" key="15">
    <source>
        <dbReference type="Proteomes" id="UP000290624"/>
    </source>
</evidence>
<dbReference type="GO" id="GO:0008821">
    <property type="term" value="F:crossover junction DNA endonuclease activity"/>
    <property type="evidence" value="ECO:0007669"/>
    <property type="project" value="UniProtKB-UniRule"/>
</dbReference>
<keyword evidence="7 13" id="KW-0378">Hydrolase</keyword>
<feature type="binding site" evidence="13">
    <location>
        <position position="68"/>
    </location>
    <ligand>
        <name>Mg(2+)</name>
        <dbReference type="ChEBI" id="CHEBI:18420"/>
        <label>2</label>
    </ligand>
</feature>
<reference evidence="14 15" key="1">
    <citation type="submission" date="2018-01" db="EMBL/GenBank/DDBJ databases">
        <title>Lactibacter flavus gen. nov., sp. nov., a novel bacterium of the family Propionibacteriaceae isolated from raw milk and dairy products.</title>
        <authorList>
            <person name="Wenning M."/>
            <person name="Breitenwieser F."/>
            <person name="Huptas C."/>
            <person name="von Neubeck M."/>
            <person name="Busse H.-J."/>
            <person name="Scherer S."/>
        </authorList>
    </citation>
    <scope>NUCLEOTIDE SEQUENCE [LARGE SCALE GENOMIC DNA]</scope>
    <source>
        <strain evidence="14 15">VG341</strain>
    </source>
</reference>
<gene>
    <name evidence="13" type="primary">ruvC</name>
    <name evidence="14" type="ORF">C1706_02130</name>
</gene>
<dbReference type="Proteomes" id="UP000290624">
    <property type="component" value="Unassembled WGS sequence"/>
</dbReference>
<protein>
    <recommendedName>
        <fullName evidence="13">Crossover junction endodeoxyribonuclease RuvC</fullName>
        <ecNumber evidence="13">3.1.21.10</ecNumber>
    </recommendedName>
    <alternativeName>
        <fullName evidence="13">Holliday junction nuclease RuvC</fullName>
    </alternativeName>
    <alternativeName>
        <fullName evidence="13">Holliday junction resolvase RuvC</fullName>
    </alternativeName>
</protein>
<evidence type="ECO:0000256" key="1">
    <source>
        <dbReference type="ARBA" id="ARBA00009518"/>
    </source>
</evidence>
<keyword evidence="11 13" id="KW-0234">DNA repair</keyword>
<keyword evidence="3 13" id="KW-0540">Nuclease</keyword>
<evidence type="ECO:0000256" key="3">
    <source>
        <dbReference type="ARBA" id="ARBA00022722"/>
    </source>
</evidence>
<dbReference type="OrthoDB" id="9805499at2"/>
<evidence type="ECO:0000256" key="11">
    <source>
        <dbReference type="ARBA" id="ARBA00023204"/>
    </source>
</evidence>
<evidence type="ECO:0000256" key="4">
    <source>
        <dbReference type="ARBA" id="ARBA00022723"/>
    </source>
</evidence>
<dbReference type="RefSeq" id="WP_129457538.1">
    <property type="nucleotide sequence ID" value="NZ_PPCV01000001.1"/>
</dbReference>
<dbReference type="GO" id="GO:0000287">
    <property type="term" value="F:magnesium ion binding"/>
    <property type="evidence" value="ECO:0007669"/>
    <property type="project" value="UniProtKB-UniRule"/>
</dbReference>
<dbReference type="AlphaFoldDB" id="A0A4Q2EIY9"/>
<dbReference type="SUPFAM" id="SSF53098">
    <property type="entry name" value="Ribonuclease H-like"/>
    <property type="match status" value="1"/>
</dbReference>
<dbReference type="GO" id="GO:0048476">
    <property type="term" value="C:Holliday junction resolvase complex"/>
    <property type="evidence" value="ECO:0007669"/>
    <property type="project" value="UniProtKB-UniRule"/>
</dbReference>
<comment type="similarity">
    <text evidence="1 13">Belongs to the RuvC family.</text>
</comment>
<dbReference type="Pfam" id="PF02075">
    <property type="entry name" value="RuvC"/>
    <property type="match status" value="1"/>
</dbReference>
<dbReference type="GO" id="GO:0005737">
    <property type="term" value="C:cytoplasm"/>
    <property type="evidence" value="ECO:0007669"/>
    <property type="project" value="UniProtKB-SubCell"/>
</dbReference>
<keyword evidence="10 13" id="KW-0233">DNA recombination</keyword>
<evidence type="ECO:0000256" key="13">
    <source>
        <dbReference type="HAMAP-Rule" id="MF_00034"/>
    </source>
</evidence>
<evidence type="ECO:0000256" key="12">
    <source>
        <dbReference type="ARBA" id="ARBA00029354"/>
    </source>
</evidence>
<organism evidence="14 15">
    <name type="scientific">Propioniciclava flava</name>
    <dbReference type="NCBI Taxonomy" id="2072026"/>
    <lineage>
        <taxon>Bacteria</taxon>
        <taxon>Bacillati</taxon>
        <taxon>Actinomycetota</taxon>
        <taxon>Actinomycetes</taxon>
        <taxon>Propionibacteriales</taxon>
        <taxon>Propionibacteriaceae</taxon>
        <taxon>Propioniciclava</taxon>
    </lineage>
</organism>
<dbReference type="GO" id="GO:0003677">
    <property type="term" value="F:DNA binding"/>
    <property type="evidence" value="ECO:0007669"/>
    <property type="project" value="UniProtKB-KW"/>
</dbReference>
<dbReference type="PRINTS" id="PR00696">
    <property type="entry name" value="RSOLVASERUVC"/>
</dbReference>
<dbReference type="FunFam" id="3.30.420.10:FF:000002">
    <property type="entry name" value="Crossover junction endodeoxyribonuclease RuvC"/>
    <property type="match status" value="1"/>
</dbReference>
<comment type="caution">
    <text evidence="14">The sequence shown here is derived from an EMBL/GenBank/DDBJ whole genome shotgun (WGS) entry which is preliminary data.</text>
</comment>
<dbReference type="PANTHER" id="PTHR30194:SF3">
    <property type="entry name" value="CROSSOVER JUNCTION ENDODEOXYRIBONUCLEASE RUVC"/>
    <property type="match status" value="1"/>
</dbReference>
<comment type="function">
    <text evidence="13">The RuvA-RuvB-RuvC complex processes Holliday junction (HJ) DNA during genetic recombination and DNA repair. Endonuclease that resolves HJ intermediates. Cleaves cruciform DNA by making single-stranded nicks across the HJ at symmetrical positions within the homologous arms, yielding a 5'-phosphate and a 3'-hydroxyl group; requires a central core of homology in the junction. The consensus cleavage sequence is 5'-(A/T)TT(C/G)-3'. Cleavage occurs on the 3'-side of the TT dinucleotide at the point of strand exchange. HJ branch migration catalyzed by RuvA-RuvB allows RuvC to scan DNA until it finds its consensus sequence, where it cleaves and resolves the cruciform DNA.</text>
</comment>
<keyword evidence="8 13" id="KW-0460">Magnesium</keyword>
<feature type="active site" evidence="13">
    <location>
        <position position="7"/>
    </location>
</feature>